<sequence>MITGLNKFGESLGEINFIELQWNRKYTECGSFVLYMAARDYMGEIKYVKNSGRPETGLVQKVEYEKESNGDFVTLSGFFIDKMADGGAYMFAVDMAQWTGVSSKNRIESYLSWTLSRARIYPNGSKFNLYDWTVDRGSVLPAVIDANIEAGTETGKALYNMLQPSNGSYYCTPIFNTNKSSENALPLLGLNFVFIKGKNLQDTVYFGDAFNNVDNIMYTLDESAEKPLYHILQEVPGDSWNEGTVADMVSGEWKYWLEDWLRVDGNRPDDMGFCFPEQVFFSQVDGYELIPENEAKIRNQMKLQAQLDMLNRYKVESIEVSVLQNRFYYLKDYDLGDVCSVSIDEIQQMFTARIVEVKEVHSDNKVDVEIVLGTPQKTQWKKVL</sequence>
<evidence type="ECO:0000313" key="3">
    <source>
        <dbReference type="Proteomes" id="UP001065549"/>
    </source>
</evidence>
<gene>
    <name evidence="2" type="ORF">OBO34_21315</name>
</gene>
<dbReference type="InterPro" id="IPR029432">
    <property type="entry name" value="Gp28/Gp37-like_dom"/>
</dbReference>
<reference evidence="2" key="1">
    <citation type="submission" date="2022-09" db="EMBL/GenBank/DDBJ databases">
        <title>Culturomic study of gut microbiota in children with autism spectrum disorder.</title>
        <authorList>
            <person name="Efimov B.A."/>
            <person name="Chaplin A.V."/>
            <person name="Sokolova S.R."/>
            <person name="Pikina A.P."/>
            <person name="Korzhanova M."/>
            <person name="Belova V."/>
            <person name="Korostin D."/>
        </authorList>
    </citation>
    <scope>NUCLEOTIDE SEQUENCE</scope>
    <source>
        <strain evidence="2">ASD5510</strain>
    </source>
</reference>
<proteinExistence type="predicted"/>
<accession>A0A9J6QZC3</accession>
<evidence type="ECO:0000259" key="1">
    <source>
        <dbReference type="Pfam" id="PF14594"/>
    </source>
</evidence>
<dbReference type="AlphaFoldDB" id="A0A9J6QZC3"/>
<keyword evidence="3" id="KW-1185">Reference proteome</keyword>
<comment type="caution">
    <text evidence="2">The sequence shown here is derived from an EMBL/GenBank/DDBJ whole genome shotgun (WGS) entry which is preliminary data.</text>
</comment>
<evidence type="ECO:0000313" key="2">
    <source>
        <dbReference type="EMBL" id="MCU7380857.1"/>
    </source>
</evidence>
<feature type="domain" description="Gp28/Gp37-like" evidence="1">
    <location>
        <begin position="12"/>
        <end position="374"/>
    </location>
</feature>
<dbReference type="RefSeq" id="WP_269478852.1">
    <property type="nucleotide sequence ID" value="NZ_JAOSHN010000014.1"/>
</dbReference>
<name>A0A9J6QZC3_9FIRM</name>
<dbReference type="EMBL" id="JAOSHN010000014">
    <property type="protein sequence ID" value="MCU7380857.1"/>
    <property type="molecule type" value="Genomic_DNA"/>
</dbReference>
<protein>
    <submittedName>
        <fullName evidence="2">Siphovirus ReqiPepy6 Gp37-like family protein</fullName>
    </submittedName>
</protein>
<dbReference type="Pfam" id="PF14594">
    <property type="entry name" value="Sipho_Gp37"/>
    <property type="match status" value="1"/>
</dbReference>
<dbReference type="Proteomes" id="UP001065549">
    <property type="component" value="Unassembled WGS sequence"/>
</dbReference>
<organism evidence="2 3">
    <name type="scientific">Hominibacterium faecale</name>
    <dbReference type="NCBI Taxonomy" id="2839743"/>
    <lineage>
        <taxon>Bacteria</taxon>
        <taxon>Bacillati</taxon>
        <taxon>Bacillota</taxon>
        <taxon>Clostridia</taxon>
        <taxon>Peptostreptococcales</taxon>
        <taxon>Anaerovoracaceae</taxon>
        <taxon>Hominibacterium</taxon>
    </lineage>
</organism>